<dbReference type="AlphaFoldDB" id="X1RCS6"/>
<protein>
    <submittedName>
        <fullName evidence="2">Uncharacterized protein</fullName>
    </submittedName>
</protein>
<organism evidence="2">
    <name type="scientific">marine sediment metagenome</name>
    <dbReference type="NCBI Taxonomy" id="412755"/>
    <lineage>
        <taxon>unclassified sequences</taxon>
        <taxon>metagenomes</taxon>
        <taxon>ecological metagenomes</taxon>
    </lineage>
</organism>
<feature type="region of interest" description="Disordered" evidence="1">
    <location>
        <begin position="14"/>
        <end position="45"/>
    </location>
</feature>
<comment type="caution">
    <text evidence="2">The sequence shown here is derived from an EMBL/GenBank/DDBJ whole genome shotgun (WGS) entry which is preliminary data.</text>
</comment>
<sequence length="45" mass="5242">RKFIERDVAEDIAENINSKTQEEIDRIENQANQARANPGNLDDYH</sequence>
<accession>X1RCS6</accession>
<feature type="non-terminal residue" evidence="2">
    <location>
        <position position="1"/>
    </location>
</feature>
<name>X1RCS6_9ZZZZ</name>
<gene>
    <name evidence="2" type="ORF">S12H4_25919</name>
</gene>
<dbReference type="EMBL" id="BARW01014655">
    <property type="protein sequence ID" value="GAI78373.1"/>
    <property type="molecule type" value="Genomic_DNA"/>
</dbReference>
<evidence type="ECO:0000256" key="1">
    <source>
        <dbReference type="SAM" id="MobiDB-lite"/>
    </source>
</evidence>
<reference evidence="2" key="1">
    <citation type="journal article" date="2014" name="Front. Microbiol.">
        <title>High frequency of phylogenetically diverse reductive dehalogenase-homologous genes in deep subseafloor sedimentary metagenomes.</title>
        <authorList>
            <person name="Kawai M."/>
            <person name="Futagami T."/>
            <person name="Toyoda A."/>
            <person name="Takaki Y."/>
            <person name="Nishi S."/>
            <person name="Hori S."/>
            <person name="Arai W."/>
            <person name="Tsubouchi T."/>
            <person name="Morono Y."/>
            <person name="Uchiyama I."/>
            <person name="Ito T."/>
            <person name="Fujiyama A."/>
            <person name="Inagaki F."/>
            <person name="Takami H."/>
        </authorList>
    </citation>
    <scope>NUCLEOTIDE SEQUENCE</scope>
    <source>
        <strain evidence="2">Expedition CK06-06</strain>
    </source>
</reference>
<proteinExistence type="predicted"/>
<evidence type="ECO:0000313" key="2">
    <source>
        <dbReference type="EMBL" id="GAI78373.1"/>
    </source>
</evidence>